<evidence type="ECO:0000256" key="6">
    <source>
        <dbReference type="ARBA" id="ARBA00022777"/>
    </source>
</evidence>
<evidence type="ECO:0000256" key="7">
    <source>
        <dbReference type="ARBA" id="ARBA00022840"/>
    </source>
</evidence>
<dbReference type="InterPro" id="IPR027417">
    <property type="entry name" value="P-loop_NTPase"/>
</dbReference>
<comment type="function">
    <text evidence="8">Catalyzes the synthesis of activated sulfate.</text>
</comment>
<dbReference type="eggNOG" id="KOG0635">
    <property type="taxonomic scope" value="Eukaryota"/>
</dbReference>
<evidence type="ECO:0000259" key="9">
    <source>
        <dbReference type="Pfam" id="PF01583"/>
    </source>
</evidence>
<evidence type="ECO:0000256" key="1">
    <source>
        <dbReference type="ARBA" id="ARBA00004806"/>
    </source>
</evidence>
<gene>
    <name evidence="10" type="ORF">Esi_0359_0011</name>
</gene>
<dbReference type="GO" id="GO:0070814">
    <property type="term" value="P:hydrogen sulfide biosynthetic process"/>
    <property type="evidence" value="ECO:0007669"/>
    <property type="project" value="UniProtKB-UniPathway"/>
</dbReference>
<evidence type="ECO:0000256" key="2">
    <source>
        <dbReference type="ARBA" id="ARBA00007008"/>
    </source>
</evidence>
<proteinExistence type="inferred from homology"/>
<evidence type="ECO:0000256" key="8">
    <source>
        <dbReference type="RuleBase" id="RU004347"/>
    </source>
</evidence>
<reference evidence="10 11" key="1">
    <citation type="journal article" date="2010" name="Nature">
        <title>The Ectocarpus genome and the independent evolution of multicellularity in brown algae.</title>
        <authorList>
            <person name="Cock J.M."/>
            <person name="Sterck L."/>
            <person name="Rouze P."/>
            <person name="Scornet D."/>
            <person name="Allen A.E."/>
            <person name="Amoutzias G."/>
            <person name="Anthouard V."/>
            <person name="Artiguenave F."/>
            <person name="Aury J.M."/>
            <person name="Badger J.H."/>
            <person name="Beszteri B."/>
            <person name="Billiau K."/>
            <person name="Bonnet E."/>
            <person name="Bothwell J.H."/>
            <person name="Bowler C."/>
            <person name="Boyen C."/>
            <person name="Brownlee C."/>
            <person name="Carrano C.J."/>
            <person name="Charrier B."/>
            <person name="Cho G.Y."/>
            <person name="Coelho S.M."/>
            <person name="Collen J."/>
            <person name="Corre E."/>
            <person name="Da Silva C."/>
            <person name="Delage L."/>
            <person name="Delaroque N."/>
            <person name="Dittami S.M."/>
            <person name="Doulbeau S."/>
            <person name="Elias M."/>
            <person name="Farnham G."/>
            <person name="Gachon C.M."/>
            <person name="Gschloessl B."/>
            <person name="Heesch S."/>
            <person name="Jabbari K."/>
            <person name="Jubin C."/>
            <person name="Kawai H."/>
            <person name="Kimura K."/>
            <person name="Kloareg B."/>
            <person name="Kupper F.C."/>
            <person name="Lang D."/>
            <person name="Le Bail A."/>
            <person name="Leblanc C."/>
            <person name="Lerouge P."/>
            <person name="Lohr M."/>
            <person name="Lopez P.J."/>
            <person name="Martens C."/>
            <person name="Maumus F."/>
            <person name="Michel G."/>
            <person name="Miranda-Saavedra D."/>
            <person name="Morales J."/>
            <person name="Moreau H."/>
            <person name="Motomura T."/>
            <person name="Nagasato C."/>
            <person name="Napoli C.A."/>
            <person name="Nelson D.R."/>
            <person name="Nyvall-Collen P."/>
            <person name="Peters A.F."/>
            <person name="Pommier C."/>
            <person name="Potin P."/>
            <person name="Poulain J."/>
            <person name="Quesneville H."/>
            <person name="Read B."/>
            <person name="Rensing S.A."/>
            <person name="Ritter A."/>
            <person name="Rousvoal S."/>
            <person name="Samanta M."/>
            <person name="Samson G."/>
            <person name="Schroeder D.C."/>
            <person name="Segurens B."/>
            <person name="Strittmatter M."/>
            <person name="Tonon T."/>
            <person name="Tregear J.W."/>
            <person name="Valentin K."/>
            <person name="von Dassow P."/>
            <person name="Yamagishi T."/>
            <person name="Van de Peer Y."/>
            <person name="Wincker P."/>
        </authorList>
    </citation>
    <scope>NUCLEOTIDE SEQUENCE [LARGE SCALE GENOMIC DNA]</scope>
    <source>
        <strain evidence="11">Ec32 / CCAP1310/4</strain>
    </source>
</reference>
<dbReference type="GO" id="GO:0000103">
    <property type="term" value="P:sulfate assimilation"/>
    <property type="evidence" value="ECO:0007669"/>
    <property type="project" value="InterPro"/>
</dbReference>
<dbReference type="GO" id="GO:0005524">
    <property type="term" value="F:ATP binding"/>
    <property type="evidence" value="ECO:0007669"/>
    <property type="project" value="UniProtKB-KW"/>
</dbReference>
<dbReference type="PANTHER" id="PTHR11055">
    <property type="entry name" value="BIFUNCTIONAL 3'-PHOSPHOADENOSINE 5'-PHOSPHOSULFATE SYNTHASE"/>
    <property type="match status" value="1"/>
</dbReference>
<organism evidence="10 11">
    <name type="scientific">Ectocarpus siliculosus</name>
    <name type="common">Brown alga</name>
    <name type="synonym">Conferva siliculosa</name>
    <dbReference type="NCBI Taxonomy" id="2880"/>
    <lineage>
        <taxon>Eukaryota</taxon>
        <taxon>Sar</taxon>
        <taxon>Stramenopiles</taxon>
        <taxon>Ochrophyta</taxon>
        <taxon>PX clade</taxon>
        <taxon>Phaeophyceae</taxon>
        <taxon>Ectocarpales</taxon>
        <taxon>Ectocarpaceae</taxon>
        <taxon>Ectocarpus</taxon>
    </lineage>
</organism>
<evidence type="ECO:0000256" key="4">
    <source>
        <dbReference type="ARBA" id="ARBA00022679"/>
    </source>
</evidence>
<dbReference type="EMBL" id="FN649760">
    <property type="protein sequence ID" value="CBJ32721.1"/>
    <property type="molecule type" value="Genomic_DNA"/>
</dbReference>
<dbReference type="CDD" id="cd02027">
    <property type="entry name" value="APSK"/>
    <property type="match status" value="1"/>
</dbReference>
<dbReference type="FunFam" id="3.40.50.300:FF:000212">
    <property type="entry name" value="Adenylyl-sulfate kinase"/>
    <property type="match status" value="1"/>
</dbReference>
<protein>
    <recommendedName>
        <fullName evidence="3 8">Adenylyl-sulfate kinase</fullName>
        <ecNumber evidence="3 8">2.7.1.25</ecNumber>
    </recommendedName>
</protein>
<feature type="domain" description="APS kinase" evidence="9">
    <location>
        <begin position="36"/>
        <end position="187"/>
    </location>
</feature>
<dbReference type="HAMAP" id="MF_00065">
    <property type="entry name" value="Adenylyl_sulf_kinase"/>
    <property type="match status" value="1"/>
</dbReference>
<evidence type="ECO:0000256" key="3">
    <source>
        <dbReference type="ARBA" id="ARBA00012121"/>
    </source>
</evidence>
<evidence type="ECO:0000313" key="11">
    <source>
        <dbReference type="Proteomes" id="UP000002630"/>
    </source>
</evidence>
<keyword evidence="6 8" id="KW-0418">Kinase</keyword>
<name>D7FZA4_ECTSI</name>
<evidence type="ECO:0000313" key="10">
    <source>
        <dbReference type="EMBL" id="CBJ32721.1"/>
    </source>
</evidence>
<dbReference type="OrthoDB" id="506431at2759"/>
<keyword evidence="11" id="KW-1185">Reference proteome</keyword>
<dbReference type="Gene3D" id="3.40.50.300">
    <property type="entry name" value="P-loop containing nucleotide triphosphate hydrolases"/>
    <property type="match status" value="1"/>
</dbReference>
<sequence length="226" mass="24917">MAEDTTEKPDCAVHEDVVWHCTHVSRERRWELKGQRGVVLWLTGLSGSGKSTVANALDVKLTAEGRHTYILDGDNVRHGLNSGLGFSPEDRRENVRRVAEVARLMVDLGIIVLVPVISPYRQDRERARGRFNSGEFVEVHVSTSLQTCEQRDPKDLYKKARAGEITNMTGIAADAPYEAPENPEIQLLAEGCSVEACVDNLLSYLRERGYLNVQPPTAGSSGGGDM</sequence>
<dbReference type="Pfam" id="PF01583">
    <property type="entry name" value="APS_kinase"/>
    <property type="match status" value="1"/>
</dbReference>
<dbReference type="Proteomes" id="UP000002630">
    <property type="component" value="Unassembled WGS sequence"/>
</dbReference>
<dbReference type="NCBIfam" id="NF003013">
    <property type="entry name" value="PRK03846.1"/>
    <property type="match status" value="1"/>
</dbReference>
<evidence type="ECO:0000256" key="5">
    <source>
        <dbReference type="ARBA" id="ARBA00022741"/>
    </source>
</evidence>
<dbReference type="InParanoid" id="D7FZA4"/>
<dbReference type="NCBIfam" id="TIGR00455">
    <property type="entry name" value="apsK"/>
    <property type="match status" value="1"/>
</dbReference>
<dbReference type="SUPFAM" id="SSF52540">
    <property type="entry name" value="P-loop containing nucleoside triphosphate hydrolases"/>
    <property type="match status" value="1"/>
</dbReference>
<dbReference type="InterPro" id="IPR059117">
    <property type="entry name" value="APS_kinase_dom"/>
</dbReference>
<dbReference type="GO" id="GO:0004020">
    <property type="term" value="F:adenylylsulfate kinase activity"/>
    <property type="evidence" value="ECO:0007669"/>
    <property type="project" value="UniProtKB-EC"/>
</dbReference>
<comment type="catalytic activity">
    <reaction evidence="8">
        <text>adenosine 5'-phosphosulfate + ATP = 3'-phosphoadenylyl sulfate + ADP + H(+)</text>
        <dbReference type="Rhea" id="RHEA:24152"/>
        <dbReference type="ChEBI" id="CHEBI:15378"/>
        <dbReference type="ChEBI" id="CHEBI:30616"/>
        <dbReference type="ChEBI" id="CHEBI:58243"/>
        <dbReference type="ChEBI" id="CHEBI:58339"/>
        <dbReference type="ChEBI" id="CHEBI:456216"/>
        <dbReference type="EC" id="2.7.1.25"/>
    </reaction>
</comment>
<keyword evidence="5 8" id="KW-0547">Nucleotide-binding</keyword>
<dbReference type="STRING" id="2880.D7FZA4"/>
<accession>D7FZA4</accession>
<dbReference type="InterPro" id="IPR002891">
    <property type="entry name" value="APS"/>
</dbReference>
<comment type="pathway">
    <text evidence="1 8">Sulfur metabolism; hydrogen sulfide biosynthesis; sulfite from sulfate: step 2/3.</text>
</comment>
<dbReference type="PANTHER" id="PTHR11055:SF63">
    <property type="entry name" value="ADENYLYL-SULFATE KINASE 1, CHLOROPLASTIC"/>
    <property type="match status" value="1"/>
</dbReference>
<dbReference type="UniPathway" id="UPA00140">
    <property type="reaction ID" value="UER00205"/>
</dbReference>
<dbReference type="EC" id="2.7.1.25" evidence="3 8"/>
<keyword evidence="4 8" id="KW-0808">Transferase</keyword>
<keyword evidence="7 8" id="KW-0067">ATP-binding</keyword>
<comment type="similarity">
    <text evidence="2 8">Belongs to the APS kinase family.</text>
</comment>
<dbReference type="AlphaFoldDB" id="D7FZA4"/>